<dbReference type="GO" id="GO:0003684">
    <property type="term" value="F:damaged DNA binding"/>
    <property type="evidence" value="ECO:0007669"/>
    <property type="project" value="InterPro"/>
</dbReference>
<dbReference type="Pfam" id="PF11799">
    <property type="entry name" value="IMS_C"/>
    <property type="match status" value="1"/>
</dbReference>
<dbReference type="PANTHER" id="PTHR45990">
    <property type="entry name" value="DNA REPAIR PROTEIN REV1"/>
    <property type="match status" value="1"/>
</dbReference>
<reference evidence="3" key="2">
    <citation type="submission" date="2022-06" db="UniProtKB">
        <authorList>
            <consortium name="EnsemblMetazoa"/>
        </authorList>
    </citation>
    <scope>IDENTIFICATION</scope>
    <source>
        <strain evidence="3">DF5081</strain>
    </source>
</reference>
<dbReference type="EnsemblMetazoa" id="CJA27888.1">
    <property type="protein sequence ID" value="CJA27888.1"/>
    <property type="gene ID" value="WBGene00183461"/>
</dbReference>
<dbReference type="GO" id="GO:0005634">
    <property type="term" value="C:nucleus"/>
    <property type="evidence" value="ECO:0007669"/>
    <property type="project" value="TreeGrafter"/>
</dbReference>
<organism evidence="3 4">
    <name type="scientific">Caenorhabditis japonica</name>
    <dbReference type="NCBI Taxonomy" id="281687"/>
    <lineage>
        <taxon>Eukaryota</taxon>
        <taxon>Metazoa</taxon>
        <taxon>Ecdysozoa</taxon>
        <taxon>Nematoda</taxon>
        <taxon>Chromadorea</taxon>
        <taxon>Rhabditida</taxon>
        <taxon>Rhabditina</taxon>
        <taxon>Rhabditomorpha</taxon>
        <taxon>Rhabditoidea</taxon>
        <taxon>Rhabditidae</taxon>
        <taxon>Peloderinae</taxon>
        <taxon>Caenorhabditis</taxon>
    </lineage>
</organism>
<feature type="compositionally biased region" description="Basic and acidic residues" evidence="1">
    <location>
        <begin position="256"/>
        <end position="273"/>
    </location>
</feature>
<feature type="region of interest" description="Disordered" evidence="1">
    <location>
        <begin position="254"/>
        <end position="273"/>
    </location>
</feature>
<dbReference type="InterPro" id="IPR036775">
    <property type="entry name" value="DNA_pol_Y-fam_lit_finger_sf"/>
</dbReference>
<dbReference type="PANTHER" id="PTHR45990:SF1">
    <property type="entry name" value="DNA REPAIR PROTEIN REV1"/>
    <property type="match status" value="1"/>
</dbReference>
<dbReference type="GO" id="GO:0017125">
    <property type="term" value="F:deoxycytidyl transferase activity"/>
    <property type="evidence" value="ECO:0007669"/>
    <property type="project" value="TreeGrafter"/>
</dbReference>
<reference evidence="4" key="1">
    <citation type="submission" date="2010-08" db="EMBL/GenBank/DDBJ databases">
        <authorList>
            <consortium name="Caenorhabditis japonica Sequencing Consortium"/>
            <person name="Wilson R.K."/>
        </authorList>
    </citation>
    <scope>NUCLEOTIDE SEQUENCE [LARGE SCALE GENOMIC DNA]</scope>
    <source>
        <strain evidence="4">DF5081</strain>
    </source>
</reference>
<feature type="compositionally biased region" description="Acidic residues" evidence="1">
    <location>
        <begin position="94"/>
        <end position="105"/>
    </location>
</feature>
<name>A0A8R1E7V3_CAEJA</name>
<dbReference type="AlphaFoldDB" id="A0A8R1E7V3"/>
<dbReference type="Gene3D" id="3.30.1490.100">
    <property type="entry name" value="DNA polymerase, Y-family, little finger domain"/>
    <property type="match status" value="1"/>
</dbReference>
<feature type="domain" description="DNA polymerase Y-family little finger" evidence="2">
    <location>
        <begin position="8"/>
        <end position="55"/>
    </location>
</feature>
<evidence type="ECO:0000313" key="4">
    <source>
        <dbReference type="Proteomes" id="UP000005237"/>
    </source>
</evidence>
<protein>
    <submittedName>
        <fullName evidence="3">IMS_C domain-containing protein</fullName>
    </submittedName>
</protein>
<dbReference type="InterPro" id="IPR017961">
    <property type="entry name" value="DNA_pol_Y-fam_little_finger"/>
</dbReference>
<dbReference type="GO" id="GO:0042276">
    <property type="term" value="P:error-prone translesion synthesis"/>
    <property type="evidence" value="ECO:0007669"/>
    <property type="project" value="TreeGrafter"/>
</dbReference>
<dbReference type="Proteomes" id="UP000005237">
    <property type="component" value="Unassembled WGS sequence"/>
</dbReference>
<evidence type="ECO:0000256" key="1">
    <source>
        <dbReference type="SAM" id="MobiDB-lite"/>
    </source>
</evidence>
<dbReference type="GO" id="GO:0003887">
    <property type="term" value="F:DNA-directed DNA polymerase activity"/>
    <property type="evidence" value="ECO:0007669"/>
    <property type="project" value="TreeGrafter"/>
</dbReference>
<sequence>MGHGICDTYTKSANINVPTNRAESLYAESMKLYGKISPKLADLRGVGVTCSKLKSRMRKDVVSAVQQMFGMTKVDEKEPKKNEKSNKIIKNQEEKDDDDDEENMQEEVVAPPPTVFSSNQEPNIQKVPHPKDIKPGIEVTVPGILKLSEIQIRRALKKLDGDQKKIFSEKLEHFLKKEPTKEGVVDLHSHLKSFLNAGKLSTFSMILHNFEELCIDSKKSHVDWFPAFYIIFEELKLQSKELLQFPIDKMQKRVPKPREVSKETKKTQNERRVPQEVVVFETTR</sequence>
<feature type="compositionally biased region" description="Basic and acidic residues" evidence="1">
    <location>
        <begin position="73"/>
        <end position="93"/>
    </location>
</feature>
<proteinExistence type="predicted"/>
<dbReference type="GO" id="GO:0006281">
    <property type="term" value="P:DNA repair"/>
    <property type="evidence" value="ECO:0007669"/>
    <property type="project" value="InterPro"/>
</dbReference>
<evidence type="ECO:0000259" key="2">
    <source>
        <dbReference type="Pfam" id="PF11799"/>
    </source>
</evidence>
<feature type="region of interest" description="Disordered" evidence="1">
    <location>
        <begin position="73"/>
        <end position="131"/>
    </location>
</feature>
<dbReference type="GO" id="GO:0070987">
    <property type="term" value="P:error-free translesion synthesis"/>
    <property type="evidence" value="ECO:0007669"/>
    <property type="project" value="TreeGrafter"/>
</dbReference>
<accession>A0A8R1E7V3</accession>
<keyword evidence="4" id="KW-1185">Reference proteome</keyword>
<evidence type="ECO:0000313" key="3">
    <source>
        <dbReference type="EnsemblMetazoa" id="CJA27888.1"/>
    </source>
</evidence>